<dbReference type="Pfam" id="PF03478">
    <property type="entry name" value="Beta-prop_KIB1-4"/>
    <property type="match status" value="1"/>
</dbReference>
<evidence type="ECO:0000313" key="2">
    <source>
        <dbReference type="EMBL" id="KAG8370375.1"/>
    </source>
</evidence>
<evidence type="ECO:0000259" key="1">
    <source>
        <dbReference type="Pfam" id="PF03478"/>
    </source>
</evidence>
<dbReference type="Proteomes" id="UP000826271">
    <property type="component" value="Unassembled WGS sequence"/>
</dbReference>
<protein>
    <recommendedName>
        <fullName evidence="1">KIB1-4 beta-propeller domain-containing protein</fullName>
    </recommendedName>
</protein>
<dbReference type="PANTHER" id="PTHR40891:SF1">
    <property type="entry name" value="DUF295 DOMAIN-CONTAINING PROTEIN"/>
    <property type="match status" value="1"/>
</dbReference>
<dbReference type="InterPro" id="IPR005174">
    <property type="entry name" value="KIB1-4_b-propeller"/>
</dbReference>
<comment type="caution">
    <text evidence="2">The sequence shown here is derived from an EMBL/GenBank/DDBJ whole genome shotgun (WGS) entry which is preliminary data.</text>
</comment>
<dbReference type="AlphaFoldDB" id="A0AAV6WTP8"/>
<name>A0AAV6WTP8_9LAMI</name>
<organism evidence="2 3">
    <name type="scientific">Buddleja alternifolia</name>
    <dbReference type="NCBI Taxonomy" id="168488"/>
    <lineage>
        <taxon>Eukaryota</taxon>
        <taxon>Viridiplantae</taxon>
        <taxon>Streptophyta</taxon>
        <taxon>Embryophyta</taxon>
        <taxon>Tracheophyta</taxon>
        <taxon>Spermatophyta</taxon>
        <taxon>Magnoliopsida</taxon>
        <taxon>eudicotyledons</taxon>
        <taxon>Gunneridae</taxon>
        <taxon>Pentapetalae</taxon>
        <taxon>asterids</taxon>
        <taxon>lamiids</taxon>
        <taxon>Lamiales</taxon>
        <taxon>Scrophulariaceae</taxon>
        <taxon>Buddlejeae</taxon>
        <taxon>Buddleja</taxon>
    </lineage>
</organism>
<keyword evidence="3" id="KW-1185">Reference proteome</keyword>
<evidence type="ECO:0000313" key="3">
    <source>
        <dbReference type="Proteomes" id="UP000826271"/>
    </source>
</evidence>
<proteinExistence type="predicted"/>
<gene>
    <name evidence="2" type="ORF">BUALT_Bualt14G0110500</name>
</gene>
<reference evidence="2" key="1">
    <citation type="submission" date="2019-10" db="EMBL/GenBank/DDBJ databases">
        <authorList>
            <person name="Zhang R."/>
            <person name="Pan Y."/>
            <person name="Wang J."/>
            <person name="Ma R."/>
            <person name="Yu S."/>
        </authorList>
    </citation>
    <scope>NUCLEOTIDE SEQUENCE</scope>
    <source>
        <strain evidence="2">LA-IB0</strain>
        <tissue evidence="2">Leaf</tissue>
    </source>
</reference>
<dbReference type="EMBL" id="WHWC01000014">
    <property type="protein sequence ID" value="KAG8370375.1"/>
    <property type="molecule type" value="Genomic_DNA"/>
</dbReference>
<accession>A0AAV6WTP8</accession>
<feature type="domain" description="KIB1-4 beta-propeller" evidence="1">
    <location>
        <begin position="5"/>
        <end position="113"/>
    </location>
</feature>
<dbReference type="PANTHER" id="PTHR40891">
    <property type="entry name" value="DUF295 DOMAIN-CONTAINING PROTEIN"/>
    <property type="match status" value="1"/>
</dbReference>
<sequence length="158" mass="18535">MDINTDDCCLWHPVSLDKIELPELTELTWPLRFDQCIVSKPPTEPDCHILFIASKTKFQNFCQIRDDQFVTQTLADNGNKMRLSTIASFQRKIYGVVTTFYRYQFFDAAETIEEEESVAQRAHIKRVEMLRRKKLELRASRSAVAPKDIEVTRKFCRI</sequence>